<dbReference type="Pfam" id="PF08448">
    <property type="entry name" value="PAS_4"/>
    <property type="match status" value="1"/>
</dbReference>
<sequence>MDDPSHLVNEHTIKQALKSNEFRLYYQPKVDLTTGKITGAEALIRWEHPEYGLMPPGQFIPEAESSGLIIPIGDWVLKTACYQVREWREKGLFPIIMSVNLSVRQFYQPDLIDRVRDILEETGIDPGCLEMEITESMMMDIDVANEVLRELKAMGVQISLDDFGKGYSSLHYLKNLPIDKIKIDQSFIQNCTQDNNDATLVKTMIVMAHQLNFEVVAEGVEQKGHVAFLQRNLCNEAQGFLFSKPVPAQEFVRKMHIVDRVIEEHGLPSNVTYKNWMEEELQMARQELLETVRKQQGMILKFVKRDGKFIHTLCDGELLYRMGLTPEHVVGREMKEFLPNEVAEEKTAYYEKAWSGSKRVTYEAEVNGIHYISSLRPISRGGEIIEVIGSSVDITDRKKTEEALRKSESKYRFIADNITDLIKVINRKGIVEYASPSHEKMLGYTSDGYFGEQIFDFIHPEDSERVYNKFKEMVATKQVQRANYRYKHIDGSWVDVEARGTPVLGQNNEMTHAVIVVRDQAKF</sequence>
<dbReference type="InterPro" id="IPR013655">
    <property type="entry name" value="PAS_fold_3"/>
</dbReference>
<dbReference type="SUPFAM" id="SSF55785">
    <property type="entry name" value="PYP-like sensor domain (PAS domain)"/>
    <property type="match status" value="2"/>
</dbReference>
<dbReference type="Gene3D" id="3.20.20.450">
    <property type="entry name" value="EAL domain"/>
    <property type="match status" value="1"/>
</dbReference>
<keyword evidence="4" id="KW-1185">Reference proteome</keyword>
<dbReference type="SMART" id="SM00052">
    <property type="entry name" value="EAL"/>
    <property type="match status" value="1"/>
</dbReference>
<reference evidence="4" key="1">
    <citation type="journal article" date="2019" name="Int. J. Syst. Evol. Microbiol.">
        <title>The Global Catalogue of Microorganisms (GCM) 10K type strain sequencing project: providing services to taxonomists for standard genome sequencing and annotation.</title>
        <authorList>
            <consortium name="The Broad Institute Genomics Platform"/>
            <consortium name="The Broad Institute Genome Sequencing Center for Infectious Disease"/>
            <person name="Wu L."/>
            <person name="Ma J."/>
        </authorList>
    </citation>
    <scope>NUCLEOTIDE SEQUENCE [LARGE SCALE GENOMIC DNA]</scope>
    <source>
        <strain evidence="4">CCUG 73951</strain>
    </source>
</reference>
<dbReference type="InterPro" id="IPR001633">
    <property type="entry name" value="EAL_dom"/>
</dbReference>
<evidence type="ECO:0000313" key="3">
    <source>
        <dbReference type="EMBL" id="MFC7321768.1"/>
    </source>
</evidence>
<dbReference type="SUPFAM" id="SSF141868">
    <property type="entry name" value="EAL domain-like"/>
    <property type="match status" value="1"/>
</dbReference>
<feature type="domain" description="PAS" evidence="1">
    <location>
        <begin position="407"/>
        <end position="477"/>
    </location>
</feature>
<gene>
    <name evidence="3" type="ORF">ACFQMN_12850</name>
</gene>
<comment type="caution">
    <text evidence="3">The sequence shown here is derived from an EMBL/GenBank/DDBJ whole genome shotgun (WGS) entry which is preliminary data.</text>
</comment>
<dbReference type="PANTHER" id="PTHR44757:SF2">
    <property type="entry name" value="BIOFILM ARCHITECTURE MAINTENANCE PROTEIN MBAA"/>
    <property type="match status" value="1"/>
</dbReference>
<dbReference type="SMART" id="SM00091">
    <property type="entry name" value="PAS"/>
    <property type="match status" value="1"/>
</dbReference>
<name>A0ABW2K6N2_9BACI</name>
<feature type="domain" description="EAL" evidence="2">
    <location>
        <begin position="6"/>
        <end position="259"/>
    </location>
</feature>
<dbReference type="InterPro" id="IPR013656">
    <property type="entry name" value="PAS_4"/>
</dbReference>
<dbReference type="InterPro" id="IPR000014">
    <property type="entry name" value="PAS"/>
</dbReference>
<dbReference type="CDD" id="cd00130">
    <property type="entry name" value="PAS"/>
    <property type="match status" value="1"/>
</dbReference>
<dbReference type="PROSITE" id="PS50883">
    <property type="entry name" value="EAL"/>
    <property type="match status" value="1"/>
</dbReference>
<evidence type="ECO:0000259" key="2">
    <source>
        <dbReference type="PROSITE" id="PS50883"/>
    </source>
</evidence>
<dbReference type="Pfam" id="PF00563">
    <property type="entry name" value="EAL"/>
    <property type="match status" value="1"/>
</dbReference>
<dbReference type="RefSeq" id="WP_289216519.1">
    <property type="nucleotide sequence ID" value="NZ_JAPVRC010000007.1"/>
</dbReference>
<evidence type="ECO:0000259" key="1">
    <source>
        <dbReference type="PROSITE" id="PS50112"/>
    </source>
</evidence>
<dbReference type="InterPro" id="IPR035919">
    <property type="entry name" value="EAL_sf"/>
</dbReference>
<protein>
    <submittedName>
        <fullName evidence="3">EAL domain-containing protein</fullName>
    </submittedName>
</protein>
<dbReference type="Pfam" id="PF08447">
    <property type="entry name" value="PAS_3"/>
    <property type="match status" value="1"/>
</dbReference>
<dbReference type="InterPro" id="IPR052155">
    <property type="entry name" value="Biofilm_reg_signaling"/>
</dbReference>
<dbReference type="Gene3D" id="3.30.450.20">
    <property type="entry name" value="PAS domain"/>
    <property type="match status" value="2"/>
</dbReference>
<dbReference type="Proteomes" id="UP001596494">
    <property type="component" value="Unassembled WGS sequence"/>
</dbReference>
<dbReference type="PROSITE" id="PS50112">
    <property type="entry name" value="PAS"/>
    <property type="match status" value="1"/>
</dbReference>
<accession>A0ABW2K6N2</accession>
<dbReference type="InterPro" id="IPR035965">
    <property type="entry name" value="PAS-like_dom_sf"/>
</dbReference>
<dbReference type="CDD" id="cd01948">
    <property type="entry name" value="EAL"/>
    <property type="match status" value="1"/>
</dbReference>
<dbReference type="EMBL" id="JBHTBY010000011">
    <property type="protein sequence ID" value="MFC7321768.1"/>
    <property type="molecule type" value="Genomic_DNA"/>
</dbReference>
<proteinExistence type="predicted"/>
<dbReference type="PANTHER" id="PTHR44757">
    <property type="entry name" value="DIGUANYLATE CYCLASE DGCP"/>
    <property type="match status" value="1"/>
</dbReference>
<dbReference type="NCBIfam" id="TIGR00229">
    <property type="entry name" value="sensory_box"/>
    <property type="match status" value="2"/>
</dbReference>
<organism evidence="3 4">
    <name type="scientific">Halobacillus campisalis</name>
    <dbReference type="NCBI Taxonomy" id="435909"/>
    <lineage>
        <taxon>Bacteria</taxon>
        <taxon>Bacillati</taxon>
        <taxon>Bacillota</taxon>
        <taxon>Bacilli</taxon>
        <taxon>Bacillales</taxon>
        <taxon>Bacillaceae</taxon>
        <taxon>Halobacillus</taxon>
    </lineage>
</organism>
<evidence type="ECO:0000313" key="4">
    <source>
        <dbReference type="Proteomes" id="UP001596494"/>
    </source>
</evidence>